<accession>A0A7H1N6S1</accession>
<name>A0A7H1N6S1_9PROT</name>
<dbReference type="EMBL" id="CP053923">
    <property type="protein sequence ID" value="QNT71407.1"/>
    <property type="molecule type" value="Genomic_DNA"/>
</dbReference>
<keyword evidence="3" id="KW-1185">Reference proteome</keyword>
<gene>
    <name evidence="2" type="ORF">HQ394_17420</name>
</gene>
<dbReference type="InterPro" id="IPR002716">
    <property type="entry name" value="PIN_dom"/>
</dbReference>
<dbReference type="Proteomes" id="UP000516369">
    <property type="component" value="Chromosome"/>
</dbReference>
<protein>
    <submittedName>
        <fullName evidence="2">PIN domain-containing protein</fullName>
    </submittedName>
</protein>
<reference evidence="2 3" key="1">
    <citation type="submission" date="2020-05" db="EMBL/GenBank/DDBJ databases">
        <title>Complete closed genome sequence of Defluviicoccus vanus.</title>
        <authorList>
            <person name="Bessarab I."/>
            <person name="Arumugam K."/>
            <person name="Maszenan A.M."/>
            <person name="Seviour R.J."/>
            <person name="Williams R.B."/>
        </authorList>
    </citation>
    <scope>NUCLEOTIDE SEQUENCE [LARGE SCALE GENOMIC DNA]</scope>
    <source>
        <strain evidence="2 3">Ben 114</strain>
    </source>
</reference>
<feature type="domain" description="PIN" evidence="1">
    <location>
        <begin position="14"/>
        <end position="120"/>
    </location>
</feature>
<dbReference type="InterPro" id="IPR029060">
    <property type="entry name" value="PIN-like_dom_sf"/>
</dbReference>
<dbReference type="AlphaFoldDB" id="A0A7H1N6S1"/>
<dbReference type="Pfam" id="PF01850">
    <property type="entry name" value="PIN"/>
    <property type="match status" value="1"/>
</dbReference>
<evidence type="ECO:0000313" key="3">
    <source>
        <dbReference type="Proteomes" id="UP000516369"/>
    </source>
</evidence>
<evidence type="ECO:0000259" key="1">
    <source>
        <dbReference type="Pfam" id="PF01850"/>
    </source>
</evidence>
<dbReference type="RefSeq" id="WP_190263383.1">
    <property type="nucleotide sequence ID" value="NZ_CP053923.1"/>
</dbReference>
<dbReference type="Gene3D" id="3.40.50.1010">
    <property type="entry name" value="5'-nuclease"/>
    <property type="match status" value="1"/>
</dbReference>
<proteinExistence type="predicted"/>
<organism evidence="2 3">
    <name type="scientific">Defluviicoccus vanus</name>
    <dbReference type="NCBI Taxonomy" id="111831"/>
    <lineage>
        <taxon>Bacteria</taxon>
        <taxon>Pseudomonadati</taxon>
        <taxon>Pseudomonadota</taxon>
        <taxon>Alphaproteobacteria</taxon>
        <taxon>Rhodospirillales</taxon>
        <taxon>Rhodospirillaceae</taxon>
        <taxon>Defluviicoccus</taxon>
    </lineage>
</organism>
<evidence type="ECO:0000313" key="2">
    <source>
        <dbReference type="EMBL" id="QNT71407.1"/>
    </source>
</evidence>
<sequence>MKSVAGDPPPARHLDTSALLTLRDDEPGAEDVARLLRAADRSGNRCRICFISLMEILSRVWQDEGQAEAWLAYEQCLSLPLMIVHEDALLLEKAAEVKATHHLSIADAWIAAAALLTEASGIPSF</sequence>
<dbReference type="SUPFAM" id="SSF88723">
    <property type="entry name" value="PIN domain-like"/>
    <property type="match status" value="1"/>
</dbReference>
<dbReference type="KEGG" id="dvn:HQ394_17420"/>